<proteinExistence type="predicted"/>
<organism evidence="2 3">
    <name type="scientific">Fundidesulfovibrio magnetotacticus</name>
    <dbReference type="NCBI Taxonomy" id="2730080"/>
    <lineage>
        <taxon>Bacteria</taxon>
        <taxon>Pseudomonadati</taxon>
        <taxon>Thermodesulfobacteriota</taxon>
        <taxon>Desulfovibrionia</taxon>
        <taxon>Desulfovibrionales</taxon>
        <taxon>Desulfovibrionaceae</taxon>
        <taxon>Fundidesulfovibrio</taxon>
    </lineage>
</organism>
<dbReference type="InterPro" id="IPR003741">
    <property type="entry name" value="LUD_dom"/>
</dbReference>
<reference evidence="2 3" key="1">
    <citation type="submission" date="2020-04" db="EMBL/GenBank/DDBJ databases">
        <authorList>
            <consortium name="Desulfovibrio sp. FSS-1 genome sequencing consortium"/>
            <person name="Shimoshige H."/>
            <person name="Kobayashi H."/>
            <person name="Maekawa T."/>
        </authorList>
    </citation>
    <scope>NUCLEOTIDE SEQUENCE [LARGE SCALE GENOMIC DNA]</scope>
    <source>
        <strain evidence="2 3">SIID29052-01</strain>
    </source>
</reference>
<feature type="domain" description="LUD" evidence="1">
    <location>
        <begin position="47"/>
        <end position="218"/>
    </location>
</feature>
<dbReference type="PANTHER" id="PTHR43682">
    <property type="entry name" value="LACTATE UTILIZATION PROTEIN C"/>
    <property type="match status" value="1"/>
</dbReference>
<dbReference type="SUPFAM" id="SSF100950">
    <property type="entry name" value="NagB/RpiA/CoA transferase-like"/>
    <property type="match status" value="1"/>
</dbReference>
<name>A0A6V8LQN6_9BACT</name>
<accession>A0A6V8LQN6</accession>
<keyword evidence="3" id="KW-1185">Reference proteome</keyword>
<dbReference type="InterPro" id="IPR024185">
    <property type="entry name" value="FTHF_cligase-like_sf"/>
</dbReference>
<dbReference type="AlphaFoldDB" id="A0A6V8LQN6"/>
<evidence type="ECO:0000313" key="3">
    <source>
        <dbReference type="Proteomes" id="UP000494245"/>
    </source>
</evidence>
<dbReference type="Proteomes" id="UP000494245">
    <property type="component" value="Unassembled WGS sequence"/>
</dbReference>
<dbReference type="PANTHER" id="PTHR43682:SF1">
    <property type="entry name" value="LACTATE UTILIZATION PROTEIN C"/>
    <property type="match status" value="1"/>
</dbReference>
<dbReference type="RefSeq" id="WP_173081351.1">
    <property type="nucleotide sequence ID" value="NZ_BLTE01000002.1"/>
</dbReference>
<evidence type="ECO:0000259" key="1">
    <source>
        <dbReference type="Pfam" id="PF02589"/>
    </source>
</evidence>
<dbReference type="Pfam" id="PF02589">
    <property type="entry name" value="LUD_dom"/>
    <property type="match status" value="1"/>
</dbReference>
<gene>
    <name evidence="2" type="primary">lutC_1</name>
    <name evidence="2" type="ORF">NNJEOMEG_00699</name>
</gene>
<dbReference type="Gene3D" id="3.40.50.10420">
    <property type="entry name" value="NagB/RpiA/CoA transferase-like"/>
    <property type="match status" value="1"/>
</dbReference>
<comment type="caution">
    <text evidence="2">The sequence shown here is derived from an EMBL/GenBank/DDBJ whole genome shotgun (WGS) entry which is preliminary data.</text>
</comment>
<protein>
    <submittedName>
        <fullName evidence="2">Lactate utilization protein C</fullName>
    </submittedName>
</protein>
<evidence type="ECO:0000313" key="2">
    <source>
        <dbReference type="EMBL" id="GFK92871.1"/>
    </source>
</evidence>
<reference evidence="2 3" key="2">
    <citation type="submission" date="2020-05" db="EMBL/GenBank/DDBJ databases">
        <title>Draft genome sequence of Desulfovibrio sp. strainFSS-1.</title>
        <authorList>
            <person name="Shimoshige H."/>
            <person name="Kobayashi H."/>
            <person name="Maekawa T."/>
        </authorList>
    </citation>
    <scope>NUCLEOTIDE SEQUENCE [LARGE SCALE GENOMIC DNA]</scope>
    <source>
        <strain evidence="2 3">SIID29052-01</strain>
    </source>
</reference>
<dbReference type="InterPro" id="IPR037171">
    <property type="entry name" value="NagB/RpiA_transferase-like"/>
</dbReference>
<sequence length="223" mass="23080">MDSAIAREAILARLSRNRPAAPAPVAPDRAWSPPRPGRHEAVDLLCARMAAVKTEVIRTSAAQMADALADLLAAKAPSSLAYGPASGVAPLVREVLARPGMPSPLPVDRPVEELRDALFAVDASVTGVRLAIAENGSLLLTPDATESRLLSLVPPLHIAVLFESQVRATFADALAELAEAGPLPPNALLISGPSKTADIELTLTFGVHGPKELAVLVVSGVAP</sequence>
<dbReference type="EMBL" id="BLTE01000002">
    <property type="protein sequence ID" value="GFK92871.1"/>
    <property type="molecule type" value="Genomic_DNA"/>
</dbReference>